<feature type="region of interest" description="Disordered" evidence="1">
    <location>
        <begin position="23"/>
        <end position="61"/>
    </location>
</feature>
<gene>
    <name evidence="2" type="ORF">BU16DRAFT_559202</name>
</gene>
<reference evidence="2" key="1">
    <citation type="journal article" date="2020" name="Stud. Mycol.">
        <title>101 Dothideomycetes genomes: a test case for predicting lifestyles and emergence of pathogens.</title>
        <authorList>
            <person name="Haridas S."/>
            <person name="Albert R."/>
            <person name="Binder M."/>
            <person name="Bloem J."/>
            <person name="Labutti K."/>
            <person name="Salamov A."/>
            <person name="Andreopoulos B."/>
            <person name="Baker S."/>
            <person name="Barry K."/>
            <person name="Bills G."/>
            <person name="Bluhm B."/>
            <person name="Cannon C."/>
            <person name="Castanera R."/>
            <person name="Culley D."/>
            <person name="Daum C."/>
            <person name="Ezra D."/>
            <person name="Gonzalez J."/>
            <person name="Henrissat B."/>
            <person name="Kuo A."/>
            <person name="Liang C."/>
            <person name="Lipzen A."/>
            <person name="Lutzoni F."/>
            <person name="Magnuson J."/>
            <person name="Mondo S."/>
            <person name="Nolan M."/>
            <person name="Ohm R."/>
            <person name="Pangilinan J."/>
            <person name="Park H.-J."/>
            <person name="Ramirez L."/>
            <person name="Alfaro M."/>
            <person name="Sun H."/>
            <person name="Tritt A."/>
            <person name="Yoshinaga Y."/>
            <person name="Zwiers L.-H."/>
            <person name="Turgeon B."/>
            <person name="Goodwin S."/>
            <person name="Spatafora J."/>
            <person name="Crous P."/>
            <person name="Grigoriev I."/>
        </authorList>
    </citation>
    <scope>NUCLEOTIDE SEQUENCE</scope>
    <source>
        <strain evidence="2">CBS 269.34</strain>
    </source>
</reference>
<proteinExistence type="predicted"/>
<dbReference type="EMBL" id="MU004186">
    <property type="protein sequence ID" value="KAF2497454.1"/>
    <property type="molecule type" value="Genomic_DNA"/>
</dbReference>
<evidence type="ECO:0000256" key="1">
    <source>
        <dbReference type="SAM" id="MobiDB-lite"/>
    </source>
</evidence>
<evidence type="ECO:0000313" key="3">
    <source>
        <dbReference type="Proteomes" id="UP000799750"/>
    </source>
</evidence>
<name>A0A6A6QZM1_9PEZI</name>
<sequence length="163" mass="17787">MDYQYSHGGRSAQTVVLWVVQERPDSSPHPASLSPRQAHLPALTPHPHTRPSSSATASPPPLTHTLALAIIMLTATAPRQSAPLAPVRIGLPAAHQHHSPHRRLSNTRRGLAAVFKVRRDEVWAGTESLGRYRRATRDGTTERSQWPGRTTWGAARGLGGFLI</sequence>
<keyword evidence="3" id="KW-1185">Reference proteome</keyword>
<accession>A0A6A6QZM1</accession>
<organism evidence="2 3">
    <name type="scientific">Lophium mytilinum</name>
    <dbReference type="NCBI Taxonomy" id="390894"/>
    <lineage>
        <taxon>Eukaryota</taxon>
        <taxon>Fungi</taxon>
        <taxon>Dikarya</taxon>
        <taxon>Ascomycota</taxon>
        <taxon>Pezizomycotina</taxon>
        <taxon>Dothideomycetes</taxon>
        <taxon>Pleosporomycetidae</taxon>
        <taxon>Mytilinidiales</taxon>
        <taxon>Mytilinidiaceae</taxon>
        <taxon>Lophium</taxon>
    </lineage>
</organism>
<dbReference type="Proteomes" id="UP000799750">
    <property type="component" value="Unassembled WGS sequence"/>
</dbReference>
<feature type="compositionally biased region" description="Low complexity" evidence="1">
    <location>
        <begin position="50"/>
        <end position="61"/>
    </location>
</feature>
<protein>
    <submittedName>
        <fullName evidence="2">Uncharacterized protein</fullName>
    </submittedName>
</protein>
<evidence type="ECO:0000313" key="2">
    <source>
        <dbReference type="EMBL" id="KAF2497454.1"/>
    </source>
</evidence>
<dbReference type="AlphaFoldDB" id="A0A6A6QZM1"/>